<keyword evidence="7" id="KW-0675">Receptor</keyword>
<keyword evidence="8" id="KW-0325">Glycoprotein</keyword>
<gene>
    <name evidence="14" type="ORF">THIOM_004218</name>
</gene>
<dbReference type="Pfam" id="PF00060">
    <property type="entry name" value="Lig_chan"/>
    <property type="match status" value="1"/>
</dbReference>
<evidence type="ECO:0000256" key="1">
    <source>
        <dbReference type="ARBA" id="ARBA00004141"/>
    </source>
</evidence>
<keyword evidence="4 10" id="KW-1133">Transmembrane helix</keyword>
<keyword evidence="3 10" id="KW-0812">Transmembrane</keyword>
<dbReference type="GO" id="GO:0016020">
    <property type="term" value="C:membrane"/>
    <property type="evidence" value="ECO:0007669"/>
    <property type="project" value="UniProtKB-SubCell"/>
</dbReference>
<evidence type="ECO:0000256" key="3">
    <source>
        <dbReference type="ARBA" id="ARBA00022692"/>
    </source>
</evidence>
<sequence length="355" mass="39683">MRGLLVFLLLFNLATVGYAQPGEPGEKLRVITKPFEPFVIPQDDNKYAGFSIDLWRAIAAEMDVEYELYGVETLTDFLDAVQRGEADVGIAGVSMTAEREEKFDFSFSFFESGLQIMVLEQSDAPLTAVFSELLSPKLLYPVGILLLLLLIAAHIIWLVERRHNSDFSKGYFHGIGDGLWWSAVTVTTVGYGDKTPRGFVGRLFGLFWIFLGLFIIASFTATVTTTLTLNQLQGTINGPGDLLGKRVATVQNSTADQYLSALHLNVVKYDDIYKAYRALERGQVEAVVYDAPVLQYYETHKGKGKVKTVGLRFKKESYGIALPTDSPHQEEINKILLKLNENGVRDEIEKKWFGS</sequence>
<dbReference type="InterPro" id="IPR001638">
    <property type="entry name" value="Solute-binding_3/MltF_N"/>
</dbReference>
<dbReference type="PATRIC" id="fig|1003181.4.peg.5515"/>
<evidence type="ECO:0000313" key="15">
    <source>
        <dbReference type="Proteomes" id="UP000076962"/>
    </source>
</evidence>
<dbReference type="AlphaFoldDB" id="A0A176RWG8"/>
<evidence type="ECO:0000256" key="2">
    <source>
        <dbReference type="ARBA" id="ARBA00022448"/>
    </source>
</evidence>
<dbReference type="PANTHER" id="PTHR18966">
    <property type="entry name" value="IONOTROPIC GLUTAMATE RECEPTOR"/>
    <property type="match status" value="1"/>
</dbReference>
<feature type="transmembrane region" description="Helical" evidence="10">
    <location>
        <begin position="171"/>
        <end position="191"/>
    </location>
</feature>
<name>A0A176RWG8_9GAMM</name>
<evidence type="ECO:0000256" key="9">
    <source>
        <dbReference type="ARBA" id="ARBA00023303"/>
    </source>
</evidence>
<feature type="domain" description="Solute-binding protein family 3/N-terminal" evidence="12">
    <location>
        <begin position="27"/>
        <end position="355"/>
    </location>
</feature>
<keyword evidence="11" id="KW-0732">Signal</keyword>
<dbReference type="InterPro" id="IPR001320">
    <property type="entry name" value="Iontro_rcpt_C"/>
</dbReference>
<feature type="transmembrane region" description="Helical" evidence="10">
    <location>
        <begin position="138"/>
        <end position="159"/>
    </location>
</feature>
<feature type="signal peptide" evidence="11">
    <location>
        <begin position="1"/>
        <end position="19"/>
    </location>
</feature>
<accession>A0A176RWG8</accession>
<protein>
    <submittedName>
        <fullName evidence="14">Extracellular solute-binding protein, family 3</fullName>
    </submittedName>
</protein>
<dbReference type="SUPFAM" id="SSF53850">
    <property type="entry name" value="Periplasmic binding protein-like II"/>
    <property type="match status" value="1"/>
</dbReference>
<reference evidence="14 15" key="1">
    <citation type="submission" date="2016-05" db="EMBL/GenBank/DDBJ databases">
        <title>Single-cell genome of chain-forming Candidatus Thiomargarita nelsonii and comparison to other large sulfur-oxidizing bacteria.</title>
        <authorList>
            <person name="Winkel M."/>
            <person name="Salman V."/>
            <person name="Woyke T."/>
            <person name="Schulz-Vogt H."/>
            <person name="Richter M."/>
            <person name="Flood B."/>
            <person name="Bailey J."/>
            <person name="Amann R."/>
            <person name="Mussmann M."/>
        </authorList>
    </citation>
    <scope>NUCLEOTIDE SEQUENCE [LARGE SCALE GENOMIC DNA]</scope>
    <source>
        <strain evidence="14 15">THI036</strain>
    </source>
</reference>
<dbReference type="Gene3D" id="1.10.287.70">
    <property type="match status" value="1"/>
</dbReference>
<feature type="transmembrane region" description="Helical" evidence="10">
    <location>
        <begin position="203"/>
        <end position="223"/>
    </location>
</feature>
<proteinExistence type="predicted"/>
<comment type="caution">
    <text evidence="14">The sequence shown here is derived from an EMBL/GenBank/DDBJ whole genome shotgun (WGS) entry which is preliminary data.</text>
</comment>
<keyword evidence="5" id="KW-0406">Ion transport</keyword>
<dbReference type="Pfam" id="PF00497">
    <property type="entry name" value="SBP_bac_3"/>
    <property type="match status" value="1"/>
</dbReference>
<evidence type="ECO:0000256" key="11">
    <source>
        <dbReference type="SAM" id="SignalP"/>
    </source>
</evidence>
<keyword evidence="2" id="KW-0813">Transport</keyword>
<keyword evidence="9" id="KW-0407">Ion channel</keyword>
<evidence type="ECO:0000256" key="7">
    <source>
        <dbReference type="ARBA" id="ARBA00023170"/>
    </source>
</evidence>
<comment type="subcellular location">
    <subcellularLocation>
        <location evidence="1">Membrane</location>
        <topology evidence="1">Multi-pass membrane protein</topology>
    </subcellularLocation>
</comment>
<evidence type="ECO:0000256" key="6">
    <source>
        <dbReference type="ARBA" id="ARBA00023136"/>
    </source>
</evidence>
<evidence type="ECO:0000313" key="14">
    <source>
        <dbReference type="EMBL" id="OAD20103.1"/>
    </source>
</evidence>
<feature type="domain" description="Ionotropic glutamate receptor C-terminal" evidence="13">
    <location>
        <begin position="27"/>
        <end position="355"/>
    </location>
</feature>
<dbReference type="SMART" id="SM00062">
    <property type="entry name" value="PBPb"/>
    <property type="match status" value="1"/>
</dbReference>
<feature type="chain" id="PRO_5008048947" evidence="11">
    <location>
        <begin position="20"/>
        <end position="355"/>
    </location>
</feature>
<dbReference type="PRINTS" id="PR00169">
    <property type="entry name" value="KCHANNEL"/>
</dbReference>
<keyword evidence="6 10" id="KW-0472">Membrane</keyword>
<dbReference type="GO" id="GO:0015276">
    <property type="term" value="F:ligand-gated monoatomic ion channel activity"/>
    <property type="evidence" value="ECO:0007669"/>
    <property type="project" value="InterPro"/>
</dbReference>
<dbReference type="Gene3D" id="3.40.190.10">
    <property type="entry name" value="Periplasmic binding protein-like II"/>
    <property type="match status" value="3"/>
</dbReference>
<dbReference type="SMART" id="SM00079">
    <property type="entry name" value="PBPe"/>
    <property type="match status" value="1"/>
</dbReference>
<dbReference type="EMBL" id="LUTY01002551">
    <property type="protein sequence ID" value="OAD20103.1"/>
    <property type="molecule type" value="Genomic_DNA"/>
</dbReference>
<evidence type="ECO:0000256" key="8">
    <source>
        <dbReference type="ARBA" id="ARBA00023180"/>
    </source>
</evidence>
<keyword evidence="15" id="KW-1185">Reference proteome</keyword>
<evidence type="ECO:0000256" key="10">
    <source>
        <dbReference type="SAM" id="Phobius"/>
    </source>
</evidence>
<dbReference type="SUPFAM" id="SSF81324">
    <property type="entry name" value="Voltage-gated potassium channels"/>
    <property type="match status" value="1"/>
</dbReference>
<evidence type="ECO:0000256" key="4">
    <source>
        <dbReference type="ARBA" id="ARBA00022989"/>
    </source>
</evidence>
<evidence type="ECO:0000256" key="5">
    <source>
        <dbReference type="ARBA" id="ARBA00023065"/>
    </source>
</evidence>
<organism evidence="14 15">
    <name type="scientific">Candidatus Thiomargarita nelsonii</name>
    <dbReference type="NCBI Taxonomy" id="1003181"/>
    <lineage>
        <taxon>Bacteria</taxon>
        <taxon>Pseudomonadati</taxon>
        <taxon>Pseudomonadota</taxon>
        <taxon>Gammaproteobacteria</taxon>
        <taxon>Thiotrichales</taxon>
        <taxon>Thiotrichaceae</taxon>
        <taxon>Thiomargarita</taxon>
    </lineage>
</organism>
<dbReference type="InterPro" id="IPR015683">
    <property type="entry name" value="Ionotropic_Glu_rcpt"/>
</dbReference>
<evidence type="ECO:0000259" key="12">
    <source>
        <dbReference type="SMART" id="SM00062"/>
    </source>
</evidence>
<dbReference type="Proteomes" id="UP000076962">
    <property type="component" value="Unassembled WGS sequence"/>
</dbReference>
<evidence type="ECO:0000259" key="13">
    <source>
        <dbReference type="SMART" id="SM00079"/>
    </source>
</evidence>